<dbReference type="InterPro" id="IPR051532">
    <property type="entry name" value="Ester_Hydrolysis_Enzymes"/>
</dbReference>
<protein>
    <submittedName>
        <fullName evidence="3">Lipolytic protein G-D-S-L family</fullName>
    </submittedName>
</protein>
<dbReference type="KEGG" id="sli:Slin_3296"/>
<dbReference type="Gene3D" id="3.40.50.1110">
    <property type="entry name" value="SGNH hydrolase"/>
    <property type="match status" value="1"/>
</dbReference>
<dbReference type="PANTHER" id="PTHR30383:SF29">
    <property type="entry name" value="SGNH HYDROLASE-TYPE ESTERASE DOMAIN-CONTAINING PROTEIN"/>
    <property type="match status" value="1"/>
</dbReference>
<dbReference type="Proteomes" id="UP000002028">
    <property type="component" value="Chromosome"/>
</dbReference>
<dbReference type="HOGENOM" id="CLU_1119196_0_0_10"/>
<dbReference type="CDD" id="cd00229">
    <property type="entry name" value="SGNH_hydrolase"/>
    <property type="match status" value="1"/>
</dbReference>
<reference evidence="3 4" key="1">
    <citation type="journal article" date="2010" name="Stand. Genomic Sci.">
        <title>Complete genome sequence of Spirosoma linguale type strain (1).</title>
        <authorList>
            <person name="Lail K."/>
            <person name="Sikorski J."/>
            <person name="Saunders E."/>
            <person name="Lapidus A."/>
            <person name="Glavina Del Rio T."/>
            <person name="Copeland A."/>
            <person name="Tice H."/>
            <person name="Cheng J.-F."/>
            <person name="Lucas S."/>
            <person name="Nolan M."/>
            <person name="Bruce D."/>
            <person name="Goodwin L."/>
            <person name="Pitluck S."/>
            <person name="Ivanova N."/>
            <person name="Mavromatis K."/>
            <person name="Ovchinnikova G."/>
            <person name="Pati A."/>
            <person name="Chen A."/>
            <person name="Palaniappan K."/>
            <person name="Land M."/>
            <person name="Hauser L."/>
            <person name="Chang Y.-J."/>
            <person name="Jeffries C.D."/>
            <person name="Chain P."/>
            <person name="Brettin T."/>
            <person name="Detter J.C."/>
            <person name="Schuetze A."/>
            <person name="Rohde M."/>
            <person name="Tindall B.J."/>
            <person name="Goeker M."/>
            <person name="Bristow J."/>
            <person name="Eisen J.A."/>
            <person name="Markowitz V."/>
            <person name="Hugenholtz P."/>
            <person name="Kyrpides N.C."/>
            <person name="Klenk H.-P."/>
            <person name="Chen F."/>
        </authorList>
    </citation>
    <scope>NUCLEOTIDE SEQUENCE [LARGE SCALE GENOMIC DNA]</scope>
    <source>
        <strain evidence="4">ATCC 33905 / DSM 74 / LMG 10896 / Claus 1</strain>
    </source>
</reference>
<dbReference type="PROSITE" id="PS51257">
    <property type="entry name" value="PROKAR_LIPOPROTEIN"/>
    <property type="match status" value="1"/>
</dbReference>
<name>D2QNB8_SPILD</name>
<dbReference type="GO" id="GO:0016788">
    <property type="term" value="F:hydrolase activity, acting on ester bonds"/>
    <property type="evidence" value="ECO:0007669"/>
    <property type="project" value="UniProtKB-ARBA"/>
</dbReference>
<dbReference type="eggNOG" id="COG2755">
    <property type="taxonomic scope" value="Bacteria"/>
</dbReference>
<feature type="domain" description="SGNH hydrolase-type esterase" evidence="2">
    <location>
        <begin position="40"/>
        <end position="217"/>
    </location>
</feature>
<dbReference type="EMBL" id="CP001769">
    <property type="protein sequence ID" value="ADB39307.1"/>
    <property type="molecule type" value="Genomic_DNA"/>
</dbReference>
<keyword evidence="4" id="KW-1185">Reference proteome</keyword>
<dbReference type="SUPFAM" id="SSF52266">
    <property type="entry name" value="SGNH hydrolase"/>
    <property type="match status" value="1"/>
</dbReference>
<accession>D2QNB8</accession>
<organism evidence="3 4">
    <name type="scientific">Spirosoma linguale (strain ATCC 33905 / DSM 74 / LMG 10896 / Claus 1)</name>
    <dbReference type="NCBI Taxonomy" id="504472"/>
    <lineage>
        <taxon>Bacteria</taxon>
        <taxon>Pseudomonadati</taxon>
        <taxon>Bacteroidota</taxon>
        <taxon>Cytophagia</taxon>
        <taxon>Cytophagales</taxon>
        <taxon>Cytophagaceae</taxon>
        <taxon>Spirosoma</taxon>
    </lineage>
</organism>
<evidence type="ECO:0000313" key="4">
    <source>
        <dbReference type="Proteomes" id="UP000002028"/>
    </source>
</evidence>
<proteinExistence type="predicted"/>
<dbReference type="Pfam" id="PF13472">
    <property type="entry name" value="Lipase_GDSL_2"/>
    <property type="match status" value="1"/>
</dbReference>
<gene>
    <name evidence="3" type="ordered locus">Slin_3296</name>
</gene>
<keyword evidence="1" id="KW-0732">Signal</keyword>
<dbReference type="RefSeq" id="WP_012927828.1">
    <property type="nucleotide sequence ID" value="NC_013730.1"/>
</dbReference>
<evidence type="ECO:0000313" key="3">
    <source>
        <dbReference type="EMBL" id="ADB39307.1"/>
    </source>
</evidence>
<dbReference type="InterPro" id="IPR013830">
    <property type="entry name" value="SGNH_hydro"/>
</dbReference>
<feature type="chain" id="PRO_5003035773" evidence="1">
    <location>
        <begin position="21"/>
        <end position="227"/>
    </location>
</feature>
<dbReference type="PANTHER" id="PTHR30383">
    <property type="entry name" value="THIOESTERASE 1/PROTEASE 1/LYSOPHOSPHOLIPASE L1"/>
    <property type="match status" value="1"/>
</dbReference>
<sequence length="227" mass="24679">MQRQLFLLLFVTFLSSCKPATVDTPVGGTVKPSTEKIVIIGSSTAAGWGASEYKYSWAGRLTQQLSTSRVVNLAKGGYTSYQLLPTKSSRPNNRPDADTLRNINAALKEKPTILIISNSSNDVVAGYGVDEVIDNFNVIRSRAFAAGVGTVIITTPIPRKFNADVTAKLLLQRDLVMKSYGSFAVNIFDPVANSDNLMKPELLSEDGIHPNDKGHEVIFKIISSFLL</sequence>
<dbReference type="AlphaFoldDB" id="D2QNB8"/>
<evidence type="ECO:0000256" key="1">
    <source>
        <dbReference type="SAM" id="SignalP"/>
    </source>
</evidence>
<feature type="signal peptide" evidence="1">
    <location>
        <begin position="1"/>
        <end position="20"/>
    </location>
</feature>
<evidence type="ECO:0000259" key="2">
    <source>
        <dbReference type="Pfam" id="PF13472"/>
    </source>
</evidence>
<dbReference type="InterPro" id="IPR036514">
    <property type="entry name" value="SGNH_hydro_sf"/>
</dbReference>